<dbReference type="GO" id="GO:0016020">
    <property type="term" value="C:membrane"/>
    <property type="evidence" value="ECO:0007669"/>
    <property type="project" value="UniProtKB-SubCell"/>
</dbReference>
<dbReference type="KEGG" id="tra:Trad_2032"/>
<evidence type="ECO:0000256" key="4">
    <source>
        <dbReference type="ARBA" id="ARBA00023136"/>
    </source>
</evidence>
<reference evidence="7" key="1">
    <citation type="submission" date="2010-05" db="EMBL/GenBank/DDBJ databases">
        <title>The complete genome of Truepera radiovictris DSM 17093.</title>
        <authorList>
            <consortium name="US DOE Joint Genome Institute (JGI-PGF)"/>
            <person name="Lucas S."/>
            <person name="Copeland A."/>
            <person name="Lapidus A."/>
            <person name="Glavina del Rio T."/>
            <person name="Dalin E."/>
            <person name="Tice H."/>
            <person name="Bruce D."/>
            <person name="Goodwin L."/>
            <person name="Pitluck S."/>
            <person name="Kyrpides N."/>
            <person name="Mavromatis K."/>
            <person name="Ovchinnikova G."/>
            <person name="Munk A.C."/>
            <person name="Detter J.C."/>
            <person name="Han C."/>
            <person name="Tapia R."/>
            <person name="Land M."/>
            <person name="Hauser L."/>
            <person name="Markowitz V."/>
            <person name="Cheng J.-F."/>
            <person name="Hugenholtz P."/>
            <person name="Woyke T."/>
            <person name="Wu D."/>
            <person name="Tindall B."/>
            <person name="Pomrenke H.G."/>
            <person name="Brambilla E."/>
            <person name="Klenk H.-P."/>
            <person name="Eisen J.A."/>
        </authorList>
    </citation>
    <scope>NUCLEOTIDE SEQUENCE [LARGE SCALE GENOMIC DNA]</scope>
    <source>
        <strain evidence="7">DSM 17093 / CIP 108686 / LMG 22925 / RQ-24</strain>
    </source>
</reference>
<feature type="transmembrane region" description="Helical" evidence="5">
    <location>
        <begin position="12"/>
        <end position="31"/>
    </location>
</feature>
<feature type="transmembrane region" description="Helical" evidence="5">
    <location>
        <begin position="43"/>
        <end position="61"/>
    </location>
</feature>
<evidence type="ECO:0000313" key="6">
    <source>
        <dbReference type="EMBL" id="ADI15146.1"/>
    </source>
</evidence>
<dbReference type="eggNOG" id="COG4270">
    <property type="taxonomic scope" value="Bacteria"/>
</dbReference>
<evidence type="ECO:0000256" key="1">
    <source>
        <dbReference type="ARBA" id="ARBA00004141"/>
    </source>
</evidence>
<gene>
    <name evidence="6" type="ordered locus">Trad_2032</name>
</gene>
<dbReference type="EMBL" id="CP002049">
    <property type="protein sequence ID" value="ADI15146.1"/>
    <property type="molecule type" value="Genomic_DNA"/>
</dbReference>
<organism evidence="6 7">
    <name type="scientific">Truepera radiovictrix (strain DSM 17093 / CIP 108686 / LMG 22925 / RQ-24)</name>
    <dbReference type="NCBI Taxonomy" id="649638"/>
    <lineage>
        <taxon>Bacteria</taxon>
        <taxon>Thermotogati</taxon>
        <taxon>Deinococcota</taxon>
        <taxon>Deinococci</taxon>
        <taxon>Trueperales</taxon>
        <taxon>Trueperaceae</taxon>
        <taxon>Truepera</taxon>
    </lineage>
</organism>
<keyword evidence="7" id="KW-1185">Reference proteome</keyword>
<proteinExistence type="predicted"/>
<evidence type="ECO:0000256" key="3">
    <source>
        <dbReference type="ARBA" id="ARBA00022989"/>
    </source>
</evidence>
<dbReference type="PANTHER" id="PTHR36974:SF1">
    <property type="entry name" value="DOXX FAMILY MEMBRANE PROTEIN"/>
    <property type="match status" value="1"/>
</dbReference>
<dbReference type="Pfam" id="PF07681">
    <property type="entry name" value="DoxX"/>
    <property type="match status" value="1"/>
</dbReference>
<dbReference type="STRING" id="649638.Trad_2032"/>
<dbReference type="PANTHER" id="PTHR36974">
    <property type="entry name" value="MEMBRANE PROTEIN-RELATED"/>
    <property type="match status" value="1"/>
</dbReference>
<evidence type="ECO:0000256" key="2">
    <source>
        <dbReference type="ARBA" id="ARBA00022692"/>
    </source>
</evidence>
<keyword evidence="3 5" id="KW-1133">Transmembrane helix</keyword>
<comment type="subcellular location">
    <subcellularLocation>
        <location evidence="1">Membrane</location>
        <topology evidence="1">Multi-pass membrane protein</topology>
    </subcellularLocation>
</comment>
<dbReference type="RefSeq" id="WP_013178511.1">
    <property type="nucleotide sequence ID" value="NC_014221.1"/>
</dbReference>
<sequence length="128" mass="14020">MERVKRPLRILVGVLFIVVGTLHFALVELYVRLTPPWVPVPVLWVLLSGVLELLGGIGLLLRPVRRAAAYGLALLMAVSLPVSVSVLVNPAAVGLAWVPPLVLLWRLALQVALITLLVWFAEDERVHA</sequence>
<keyword evidence="4 5" id="KW-0472">Membrane</keyword>
<dbReference type="Proteomes" id="UP000000379">
    <property type="component" value="Chromosome"/>
</dbReference>
<dbReference type="InterPro" id="IPR032808">
    <property type="entry name" value="DoxX"/>
</dbReference>
<dbReference type="AlphaFoldDB" id="D7CR58"/>
<evidence type="ECO:0000256" key="5">
    <source>
        <dbReference type="SAM" id="Phobius"/>
    </source>
</evidence>
<protein>
    <submittedName>
        <fullName evidence="6">DoxX family protein</fullName>
    </submittedName>
</protein>
<keyword evidence="2 5" id="KW-0812">Transmembrane</keyword>
<dbReference type="HOGENOM" id="CLU_128738_4_0_0"/>
<name>D7CR58_TRURR</name>
<evidence type="ECO:0000313" key="7">
    <source>
        <dbReference type="Proteomes" id="UP000000379"/>
    </source>
</evidence>
<feature type="transmembrane region" description="Helical" evidence="5">
    <location>
        <begin position="103"/>
        <end position="121"/>
    </location>
</feature>
<accession>D7CR58</accession>
<reference evidence="6 7" key="2">
    <citation type="journal article" date="2011" name="Stand. Genomic Sci.">
        <title>Complete genome sequence of Truepera radiovictrix type strain (RQ-24).</title>
        <authorList>
            <person name="Ivanova N."/>
            <person name="Rohde C."/>
            <person name="Munk C."/>
            <person name="Nolan M."/>
            <person name="Lucas S."/>
            <person name="Del Rio T.G."/>
            <person name="Tice H."/>
            <person name="Deshpande S."/>
            <person name="Cheng J.F."/>
            <person name="Tapia R."/>
            <person name="Han C."/>
            <person name="Goodwin L."/>
            <person name="Pitluck S."/>
            <person name="Liolios K."/>
            <person name="Mavromatis K."/>
            <person name="Mikhailova N."/>
            <person name="Pati A."/>
            <person name="Chen A."/>
            <person name="Palaniappan K."/>
            <person name="Land M."/>
            <person name="Hauser L."/>
            <person name="Chang Y.J."/>
            <person name="Jeffries C.D."/>
            <person name="Brambilla E."/>
            <person name="Rohde M."/>
            <person name="Goker M."/>
            <person name="Tindall B.J."/>
            <person name="Woyke T."/>
            <person name="Bristow J."/>
            <person name="Eisen J.A."/>
            <person name="Markowitz V."/>
            <person name="Hugenholtz P."/>
            <person name="Kyrpides N.C."/>
            <person name="Klenk H.P."/>
            <person name="Lapidus A."/>
        </authorList>
    </citation>
    <scope>NUCLEOTIDE SEQUENCE [LARGE SCALE GENOMIC DNA]</scope>
    <source>
        <strain evidence="7">DSM 17093 / CIP 108686 / LMG 22925 / RQ-24</strain>
    </source>
</reference>
<feature type="transmembrane region" description="Helical" evidence="5">
    <location>
        <begin position="73"/>
        <end position="97"/>
    </location>
</feature>